<gene>
    <name evidence="2" type="ORF">AYR66_02830</name>
</gene>
<evidence type="ECO:0000259" key="1">
    <source>
        <dbReference type="Pfam" id="PF12697"/>
    </source>
</evidence>
<dbReference type="Proteomes" id="UP000197535">
    <property type="component" value="Unassembled WGS sequence"/>
</dbReference>
<dbReference type="SUPFAM" id="SSF53474">
    <property type="entry name" value="alpha/beta-Hydrolases"/>
    <property type="match status" value="1"/>
</dbReference>
<dbReference type="PANTHER" id="PTHR43689:SF8">
    <property type="entry name" value="ALPHA_BETA-HYDROLASES SUPERFAMILY PROTEIN"/>
    <property type="match status" value="1"/>
</dbReference>
<accession>A0A254T5U2</accession>
<dbReference type="InterPro" id="IPR029058">
    <property type="entry name" value="AB_hydrolase_fold"/>
</dbReference>
<dbReference type="EMBL" id="LSTO01000031">
    <property type="protein sequence ID" value="OWW18069.1"/>
    <property type="molecule type" value="Genomic_DNA"/>
</dbReference>
<keyword evidence="3" id="KW-1185">Reference proteome</keyword>
<proteinExistence type="predicted"/>
<feature type="domain" description="AB hydrolase-1" evidence="1">
    <location>
        <begin position="39"/>
        <end position="259"/>
    </location>
</feature>
<dbReference type="AlphaFoldDB" id="A0A254T5U2"/>
<dbReference type="Gene3D" id="3.40.50.1820">
    <property type="entry name" value="alpha/beta hydrolase"/>
    <property type="match status" value="1"/>
</dbReference>
<organism evidence="2 3">
    <name type="scientific">Noviherbaspirillum denitrificans</name>
    <dbReference type="NCBI Taxonomy" id="1968433"/>
    <lineage>
        <taxon>Bacteria</taxon>
        <taxon>Pseudomonadati</taxon>
        <taxon>Pseudomonadota</taxon>
        <taxon>Betaproteobacteria</taxon>
        <taxon>Burkholderiales</taxon>
        <taxon>Oxalobacteraceae</taxon>
        <taxon>Noviherbaspirillum</taxon>
    </lineage>
</organism>
<evidence type="ECO:0000313" key="2">
    <source>
        <dbReference type="EMBL" id="OWW18069.1"/>
    </source>
</evidence>
<sequence>MIDTKDTPMPEHVELQVEGRGVRLEYARILAADDGAPLIVFLHEGLGSLSMWGDWPQRLCRATNTRGLVFSRYGYGHSTPRPTGNWPSDYLELEARVMLPALFAALDIQPEKEKVILFGHSDGGTIALLHSAMFPHTLAATIVLAPHEFVEEVGTQRIKTLQQGFNGSSLARMLKEHHADPTGVFRGWSELWVADRYRDWNIEHWLSRITCPLMVAQGAQDQYGTLEQVHAVTRAVPHAESVILENCRHIPHQEQPEALLNHVRRFLSLHELVDLLAASDS</sequence>
<reference evidence="2 3" key="1">
    <citation type="submission" date="2016-02" db="EMBL/GenBank/DDBJ databases">
        <authorList>
            <person name="Wen L."/>
            <person name="He K."/>
            <person name="Yang H."/>
        </authorList>
    </citation>
    <scope>NUCLEOTIDE SEQUENCE [LARGE SCALE GENOMIC DNA]</scope>
    <source>
        <strain evidence="2 3">TSA40</strain>
    </source>
</reference>
<dbReference type="OrthoDB" id="135231at2"/>
<comment type="caution">
    <text evidence="2">The sequence shown here is derived from an EMBL/GenBank/DDBJ whole genome shotgun (WGS) entry which is preliminary data.</text>
</comment>
<protein>
    <recommendedName>
        <fullName evidence="1">AB hydrolase-1 domain-containing protein</fullName>
    </recommendedName>
</protein>
<evidence type="ECO:0000313" key="3">
    <source>
        <dbReference type="Proteomes" id="UP000197535"/>
    </source>
</evidence>
<dbReference type="InterPro" id="IPR000073">
    <property type="entry name" value="AB_hydrolase_1"/>
</dbReference>
<dbReference type="Pfam" id="PF12697">
    <property type="entry name" value="Abhydrolase_6"/>
    <property type="match status" value="1"/>
</dbReference>
<dbReference type="PANTHER" id="PTHR43689">
    <property type="entry name" value="HYDROLASE"/>
    <property type="match status" value="1"/>
</dbReference>
<name>A0A254T5U2_9BURK</name>